<organism evidence="1 2">
    <name type="scientific">Acidipila rosea</name>
    <dbReference type="NCBI Taxonomy" id="768535"/>
    <lineage>
        <taxon>Bacteria</taxon>
        <taxon>Pseudomonadati</taxon>
        <taxon>Acidobacteriota</taxon>
        <taxon>Terriglobia</taxon>
        <taxon>Terriglobales</taxon>
        <taxon>Acidobacteriaceae</taxon>
        <taxon>Acidipila</taxon>
    </lineage>
</organism>
<reference evidence="1 2" key="1">
    <citation type="submission" date="2019-03" db="EMBL/GenBank/DDBJ databases">
        <title>Genomic Encyclopedia of Type Strains, Phase IV (KMG-IV): sequencing the most valuable type-strain genomes for metagenomic binning, comparative biology and taxonomic classification.</title>
        <authorList>
            <person name="Goeker M."/>
        </authorList>
    </citation>
    <scope>NUCLEOTIDE SEQUENCE [LARGE SCALE GENOMIC DNA]</scope>
    <source>
        <strain evidence="1 2">DSM 103428</strain>
    </source>
</reference>
<evidence type="ECO:0000313" key="2">
    <source>
        <dbReference type="Proteomes" id="UP000295210"/>
    </source>
</evidence>
<gene>
    <name evidence="1" type="ORF">C7378_0468</name>
</gene>
<dbReference type="EMBL" id="SMGK01000001">
    <property type="protein sequence ID" value="TCK75485.1"/>
    <property type="molecule type" value="Genomic_DNA"/>
</dbReference>
<dbReference type="Proteomes" id="UP000295210">
    <property type="component" value="Unassembled WGS sequence"/>
</dbReference>
<dbReference type="InterPro" id="IPR037257">
    <property type="entry name" value="T2SS_E_N_sf"/>
</dbReference>
<sequence length="306" mass="34214">MPFLDKKQVQFSDGQPQAIPLSGRTEDSRRGSALFPVCSNADCKAGRLRLWRSRQTPVLEGGWLCSPECTRARLREMLAREMEGRSEVPVVHQHRVPLGLVMLAQGWITQAQLRNAIEAQRQGNQKRLGDLLVELHGLDQRLVTRALGIQWNCPIFSLDGFQPALVSSLVPRLLLDSFGFVPVRATVSSRLHIGFEGHLDPCVTFAIERMTGCRVEAGLLSGSDFRLAHPQMLAAAFPKTRLMEAAGLEPLVHALSLVLEDSRAVEARLVRVHDFFWLRIWRVASGQTVPRREDVEDVICSLMQAN</sequence>
<dbReference type="SUPFAM" id="SSF160246">
    <property type="entry name" value="EspE N-terminal domain-like"/>
    <property type="match status" value="1"/>
</dbReference>
<protein>
    <recommendedName>
        <fullName evidence="3">Type II secretion system protein GspE N-terminal domain-containing protein</fullName>
    </recommendedName>
</protein>
<evidence type="ECO:0008006" key="3">
    <source>
        <dbReference type="Google" id="ProtNLM"/>
    </source>
</evidence>
<name>A0A4R1LAX1_9BACT</name>
<proteinExistence type="predicted"/>
<accession>A0A4R1LAX1</accession>
<comment type="caution">
    <text evidence="1">The sequence shown here is derived from an EMBL/GenBank/DDBJ whole genome shotgun (WGS) entry which is preliminary data.</text>
</comment>
<dbReference type="AlphaFoldDB" id="A0A4R1LAX1"/>
<keyword evidence="2" id="KW-1185">Reference proteome</keyword>
<evidence type="ECO:0000313" key="1">
    <source>
        <dbReference type="EMBL" id="TCK75485.1"/>
    </source>
</evidence>